<keyword evidence="1" id="KW-1133">Transmembrane helix</keyword>
<keyword evidence="1" id="KW-0812">Transmembrane</keyword>
<evidence type="ECO:0000313" key="2">
    <source>
        <dbReference type="EMBL" id="QOV91861.1"/>
    </source>
</evidence>
<sequence>MTRAGDRLALVLFTDDDSSATMLNPADRPTRQRVAATAAVVLAFLIPAAVLIASGIERTAAAADQNEYHLPTIRQFARQWPAVDLSSYPAAMTPGYHLLMTAVVKLGGDVGSMRWATLLITAGLVGTLAWAASGRRMGTWDVVLLCLPFAWSQYILPSGVYVVPHTLSWWGLLLVLVLAIDCRWSGRSAVVGGILLSATVMVRQIYIWAAAPLVAAAMTAAPSGGGGRASAFKRALIAGLCCVPAAALLFYFYKLWGSLAPSSQPWAKPAQGVNLAAITMILATFGLLAPLAIARLPVGPKQWLAALAGVAVGLVHSLIGPTTYSFADGRWSGLWNLAALLGTAGERSVLITILAGLGGGCVGLLLAMCRPWFVWGAAIAGFIASNAAVNLAWPRYYEPMVLMTCVLIVRDQGGTRTSHRVARGALCLMQAGLTVWAFRNG</sequence>
<keyword evidence="3" id="KW-1185">Reference proteome</keyword>
<name>A0A7M2X493_9BACT</name>
<evidence type="ECO:0000256" key="1">
    <source>
        <dbReference type="SAM" id="Phobius"/>
    </source>
</evidence>
<feature type="transmembrane region" description="Helical" evidence="1">
    <location>
        <begin position="273"/>
        <end position="293"/>
    </location>
</feature>
<feature type="transmembrane region" description="Helical" evidence="1">
    <location>
        <begin position="305"/>
        <end position="327"/>
    </location>
</feature>
<dbReference type="EMBL" id="CP063458">
    <property type="protein sequence ID" value="QOV91861.1"/>
    <property type="molecule type" value="Genomic_DNA"/>
</dbReference>
<gene>
    <name evidence="2" type="ORF">IPV69_11105</name>
</gene>
<feature type="transmembrane region" description="Helical" evidence="1">
    <location>
        <begin position="235"/>
        <end position="253"/>
    </location>
</feature>
<organism evidence="2 3">
    <name type="scientific">Humisphaera borealis</name>
    <dbReference type="NCBI Taxonomy" id="2807512"/>
    <lineage>
        <taxon>Bacteria</taxon>
        <taxon>Pseudomonadati</taxon>
        <taxon>Planctomycetota</taxon>
        <taxon>Phycisphaerae</taxon>
        <taxon>Tepidisphaerales</taxon>
        <taxon>Tepidisphaeraceae</taxon>
        <taxon>Humisphaera</taxon>
    </lineage>
</organism>
<feature type="transmembrane region" description="Helical" evidence="1">
    <location>
        <begin position="348"/>
        <end position="366"/>
    </location>
</feature>
<protein>
    <submittedName>
        <fullName evidence="2">Uncharacterized protein</fullName>
    </submittedName>
</protein>
<feature type="transmembrane region" description="Helical" evidence="1">
    <location>
        <begin position="372"/>
        <end position="393"/>
    </location>
</feature>
<feature type="transmembrane region" description="Helical" evidence="1">
    <location>
        <begin position="113"/>
        <end position="131"/>
    </location>
</feature>
<dbReference type="Proteomes" id="UP000593765">
    <property type="component" value="Chromosome"/>
</dbReference>
<proteinExistence type="predicted"/>
<feature type="transmembrane region" description="Helical" evidence="1">
    <location>
        <begin position="34"/>
        <end position="56"/>
    </location>
</feature>
<accession>A0A7M2X493</accession>
<dbReference type="AlphaFoldDB" id="A0A7M2X493"/>
<dbReference type="RefSeq" id="WP_206295177.1">
    <property type="nucleotide sequence ID" value="NZ_CP063458.1"/>
</dbReference>
<evidence type="ECO:0000313" key="3">
    <source>
        <dbReference type="Proteomes" id="UP000593765"/>
    </source>
</evidence>
<dbReference type="KEGG" id="hbs:IPV69_11105"/>
<keyword evidence="1" id="KW-0472">Membrane</keyword>
<reference evidence="2 3" key="1">
    <citation type="submission" date="2020-10" db="EMBL/GenBank/DDBJ databases">
        <title>Wide distribution of Phycisphaera-like planctomycetes from WD2101 soil group in peatlands and genome analysis of the first cultivated representative.</title>
        <authorList>
            <person name="Dedysh S.N."/>
            <person name="Beletsky A.V."/>
            <person name="Ivanova A."/>
            <person name="Kulichevskaya I.S."/>
            <person name="Suzina N.E."/>
            <person name="Philippov D.A."/>
            <person name="Rakitin A.L."/>
            <person name="Mardanov A.V."/>
            <person name="Ravin N.V."/>
        </authorList>
    </citation>
    <scope>NUCLEOTIDE SEQUENCE [LARGE SCALE GENOMIC DNA]</scope>
    <source>
        <strain evidence="2 3">M1803</strain>
    </source>
</reference>